<dbReference type="SUPFAM" id="SSF53756">
    <property type="entry name" value="UDP-Glycosyltransferase/glycogen phosphorylase"/>
    <property type="match status" value="1"/>
</dbReference>
<dbReference type="PANTHER" id="PTHR45947">
    <property type="entry name" value="SULFOQUINOVOSYL TRANSFERASE SQD2"/>
    <property type="match status" value="1"/>
</dbReference>
<dbReference type="EMBL" id="MPOJ01000018">
    <property type="protein sequence ID" value="OOH71260.1"/>
    <property type="molecule type" value="Genomic_DNA"/>
</dbReference>
<reference evidence="2 3" key="1">
    <citation type="submission" date="2016-11" db="EMBL/GenBank/DDBJ databases">
        <title>Comparative genomics of co-occurring bacteria in distinct bioleaching systems unravels niche-specific adaptation.</title>
        <authorList>
            <person name="Zhang X."/>
            <person name="Liu X."/>
            <person name="Yin H."/>
        </authorList>
    </citation>
    <scope>NUCLEOTIDE SEQUENCE [LARGE SCALE GENOMIC DNA]</scope>
    <source>
        <strain evidence="2 3">DX</strain>
    </source>
</reference>
<gene>
    <name evidence="2" type="ORF">BOX24_09535</name>
</gene>
<proteinExistence type="predicted"/>
<dbReference type="CDD" id="cd03811">
    <property type="entry name" value="GT4_GT28_WabH-like"/>
    <property type="match status" value="1"/>
</dbReference>
<dbReference type="Proteomes" id="UP000188586">
    <property type="component" value="Unassembled WGS sequence"/>
</dbReference>
<dbReference type="Pfam" id="PF13439">
    <property type="entry name" value="Glyco_transf_4"/>
    <property type="match status" value="1"/>
</dbReference>
<dbReference type="AlphaFoldDB" id="A0A1V3STH4"/>
<dbReference type="InterPro" id="IPR028098">
    <property type="entry name" value="Glyco_trans_4-like_N"/>
</dbReference>
<accession>A0A1V3STH4</accession>
<dbReference type="Pfam" id="PF13692">
    <property type="entry name" value="Glyco_trans_1_4"/>
    <property type="match status" value="1"/>
</dbReference>
<dbReference type="Gene3D" id="3.40.50.2000">
    <property type="entry name" value="Glycogen Phosphorylase B"/>
    <property type="match status" value="2"/>
</dbReference>
<sequence>MPDCGVWVFKSGGDRVNIFHLDCTTGFGGQESDHLSEARGFLEEGHRYILGTREGTPLDEKARKEVPTVSLPLSGNMDMVSLRRIRQVLLSEKIDVLVTTSYIDSWLGPLAAYSLGKTRPFVVRQRHLFNPPKNLFPYRKMCDRLVVVSDALRLYFMEKGLPFWHVTTIHRGIPEIDRRPSLEKDLSSPHPERPDGPIILQVGIFQRDKGQHLALDVFKKLVQKRHDLSLVFLGDGPLLPEVQARADRIFAPEIRRRIVFAGYQDPRPFLRRASVVIQPSLREALGLSILEALAEGLPVVAFRVGGVPEILNHAPPGRGILVQPWNTEAFASAVLESLEKNIPREPFDHKNVFSLKACVRKTLSFYEDGLEKLRSGFLHKNPYETIGGRADPMFRAKSNE</sequence>
<evidence type="ECO:0000313" key="2">
    <source>
        <dbReference type="EMBL" id="OOH71260.1"/>
    </source>
</evidence>
<dbReference type="GO" id="GO:0016757">
    <property type="term" value="F:glycosyltransferase activity"/>
    <property type="evidence" value="ECO:0007669"/>
    <property type="project" value="UniProtKB-ARBA"/>
</dbReference>
<evidence type="ECO:0000313" key="3">
    <source>
        <dbReference type="Proteomes" id="UP000188586"/>
    </source>
</evidence>
<protein>
    <recommendedName>
        <fullName evidence="1">Glycosyltransferase subfamily 4-like N-terminal domain-containing protein</fullName>
    </recommendedName>
</protein>
<organism evidence="2 3">
    <name type="scientific">Leptospirillum ferriphilum</name>
    <dbReference type="NCBI Taxonomy" id="178606"/>
    <lineage>
        <taxon>Bacteria</taxon>
        <taxon>Pseudomonadati</taxon>
        <taxon>Nitrospirota</taxon>
        <taxon>Nitrospiria</taxon>
        <taxon>Nitrospirales</taxon>
        <taxon>Nitrospiraceae</taxon>
        <taxon>Leptospirillum</taxon>
    </lineage>
</organism>
<evidence type="ECO:0000259" key="1">
    <source>
        <dbReference type="Pfam" id="PF13439"/>
    </source>
</evidence>
<feature type="domain" description="Glycosyltransferase subfamily 4-like N-terminal" evidence="1">
    <location>
        <begin position="28"/>
        <end position="173"/>
    </location>
</feature>
<name>A0A1V3STH4_9BACT</name>
<dbReference type="PANTHER" id="PTHR45947:SF3">
    <property type="entry name" value="SULFOQUINOVOSYL TRANSFERASE SQD2"/>
    <property type="match status" value="1"/>
</dbReference>
<comment type="caution">
    <text evidence="2">The sequence shown here is derived from an EMBL/GenBank/DDBJ whole genome shotgun (WGS) entry which is preliminary data.</text>
</comment>
<dbReference type="InterPro" id="IPR050194">
    <property type="entry name" value="Glycosyltransferase_grp1"/>
</dbReference>